<name>A0A0H5DRU0_9BACT</name>
<proteinExistence type="predicted"/>
<sequence length="113" mass="13330">MVERAKESKAVQKVRRKLEKIIETETKSITLDSLREMSRNIQKWITRHQDQRINLQEKNIKMFDENQSPAQVKSKFVQQLLSQLQDDFKKPGTSPLLKDRVKQSKPPISEQDL</sequence>
<protein>
    <submittedName>
        <fullName evidence="2">Uncharacterized protein</fullName>
    </submittedName>
</protein>
<evidence type="ECO:0000313" key="2">
    <source>
        <dbReference type="EMBL" id="CRX38439.1"/>
    </source>
</evidence>
<organism evidence="2 3">
    <name type="scientific">Estrella lausannensis</name>
    <dbReference type="NCBI Taxonomy" id="483423"/>
    <lineage>
        <taxon>Bacteria</taxon>
        <taxon>Pseudomonadati</taxon>
        <taxon>Chlamydiota</taxon>
        <taxon>Chlamydiia</taxon>
        <taxon>Parachlamydiales</taxon>
        <taxon>Candidatus Criblamydiaceae</taxon>
        <taxon>Estrella</taxon>
    </lineage>
</organism>
<dbReference type="RefSeq" id="WP_098038299.1">
    <property type="nucleotide sequence ID" value="NZ_CWGJ01000012.1"/>
</dbReference>
<dbReference type="AlphaFoldDB" id="A0A0H5DRU0"/>
<evidence type="ECO:0000313" key="3">
    <source>
        <dbReference type="Proteomes" id="UP000220251"/>
    </source>
</evidence>
<feature type="region of interest" description="Disordered" evidence="1">
    <location>
        <begin position="87"/>
        <end position="113"/>
    </location>
</feature>
<dbReference type="OrthoDB" id="22054at2"/>
<dbReference type="Proteomes" id="UP000220251">
    <property type="component" value="Unassembled WGS sequence"/>
</dbReference>
<dbReference type="EMBL" id="CWGJ01000012">
    <property type="protein sequence ID" value="CRX38439.1"/>
    <property type="molecule type" value="Genomic_DNA"/>
</dbReference>
<reference evidence="3" key="1">
    <citation type="submission" date="2015-06" db="EMBL/GenBank/DDBJ databases">
        <authorList>
            <person name="Bertelli C."/>
        </authorList>
    </citation>
    <scope>NUCLEOTIDE SEQUENCE [LARGE SCALE GENOMIC DNA]</scope>
    <source>
        <strain evidence="3">CRIB-30</strain>
    </source>
</reference>
<accession>A0A0H5DRU0</accession>
<gene>
    <name evidence="2" type="ORF">ELAC_1095</name>
</gene>
<keyword evidence="3" id="KW-1185">Reference proteome</keyword>
<evidence type="ECO:0000256" key="1">
    <source>
        <dbReference type="SAM" id="MobiDB-lite"/>
    </source>
</evidence>